<proteinExistence type="predicted"/>
<sequence>RNSQELGKNLFENIVLTDNIFLNNSTHEENDMSDTDRLSTYCGHQDSDNNTKISSLINQHQEMIELFKAKDEQEKKNQLLNLRLKKLSYQWIELKLYFQLARTNEKCFTAEVLYDMYCNEQNLAFFLFLRPVLGDVQRVNKLFESNNIDQTKLVIDLSTLVVSLSKLIVLPSFHFKPVTNGHFINHLHPMPVLGYSFENKMTELKNNGTLKANDEKVLRDR</sequence>
<evidence type="ECO:0000313" key="2">
    <source>
        <dbReference type="Proteomes" id="UP000478052"/>
    </source>
</evidence>
<feature type="non-terminal residue" evidence="1">
    <location>
        <position position="1"/>
    </location>
</feature>
<dbReference type="OrthoDB" id="10023262at2759"/>
<keyword evidence="1" id="KW-0548">Nucleotidyltransferase</keyword>
<accession>A0A6G0VKB4</accession>
<keyword evidence="1" id="KW-0695">RNA-directed DNA polymerase</keyword>
<protein>
    <submittedName>
        <fullName evidence="1">Reverse transcriptase domain-containing protein</fullName>
    </submittedName>
</protein>
<feature type="non-terminal residue" evidence="1">
    <location>
        <position position="221"/>
    </location>
</feature>
<dbReference type="EMBL" id="VUJU01015754">
    <property type="protein sequence ID" value="KAF0692213.1"/>
    <property type="molecule type" value="Genomic_DNA"/>
</dbReference>
<keyword evidence="2" id="KW-1185">Reference proteome</keyword>
<evidence type="ECO:0000313" key="1">
    <source>
        <dbReference type="EMBL" id="KAF0692213.1"/>
    </source>
</evidence>
<dbReference type="AlphaFoldDB" id="A0A6G0VKB4"/>
<keyword evidence="1" id="KW-0808">Transferase</keyword>
<name>A0A6G0VKB4_APHCR</name>
<reference evidence="1 2" key="1">
    <citation type="submission" date="2019-08" db="EMBL/GenBank/DDBJ databases">
        <title>Whole genome of Aphis craccivora.</title>
        <authorList>
            <person name="Voronova N.V."/>
            <person name="Shulinski R.S."/>
            <person name="Bandarenka Y.V."/>
            <person name="Zhorov D.G."/>
            <person name="Warner D."/>
        </authorList>
    </citation>
    <scope>NUCLEOTIDE SEQUENCE [LARGE SCALE GENOMIC DNA]</scope>
    <source>
        <strain evidence="1">180601</strain>
        <tissue evidence="1">Whole Body</tissue>
    </source>
</reference>
<dbReference type="GO" id="GO:0003964">
    <property type="term" value="F:RNA-directed DNA polymerase activity"/>
    <property type="evidence" value="ECO:0007669"/>
    <property type="project" value="UniProtKB-KW"/>
</dbReference>
<dbReference type="Proteomes" id="UP000478052">
    <property type="component" value="Unassembled WGS sequence"/>
</dbReference>
<gene>
    <name evidence="1" type="ORF">FWK35_00034311</name>
</gene>
<comment type="caution">
    <text evidence="1">The sequence shown here is derived from an EMBL/GenBank/DDBJ whole genome shotgun (WGS) entry which is preliminary data.</text>
</comment>
<organism evidence="1 2">
    <name type="scientific">Aphis craccivora</name>
    <name type="common">Cowpea aphid</name>
    <dbReference type="NCBI Taxonomy" id="307492"/>
    <lineage>
        <taxon>Eukaryota</taxon>
        <taxon>Metazoa</taxon>
        <taxon>Ecdysozoa</taxon>
        <taxon>Arthropoda</taxon>
        <taxon>Hexapoda</taxon>
        <taxon>Insecta</taxon>
        <taxon>Pterygota</taxon>
        <taxon>Neoptera</taxon>
        <taxon>Paraneoptera</taxon>
        <taxon>Hemiptera</taxon>
        <taxon>Sternorrhyncha</taxon>
        <taxon>Aphidomorpha</taxon>
        <taxon>Aphidoidea</taxon>
        <taxon>Aphididae</taxon>
        <taxon>Aphidini</taxon>
        <taxon>Aphis</taxon>
        <taxon>Aphis</taxon>
    </lineage>
</organism>